<evidence type="ECO:0000259" key="3">
    <source>
        <dbReference type="Pfam" id="PF10079"/>
    </source>
</evidence>
<dbReference type="HAMAP" id="MF_01867">
    <property type="entry name" value="BshC"/>
    <property type="match status" value="1"/>
</dbReference>
<sequence>MNVKPISILSKPKIVKDYRNQAKEALQFFQYNPFEEGVFQKRLDDLSANSYQRKELQDVLKSCNQKWNAPAHTFKNIERLGDEKSVVVVGGQQAGLLTGPLYSIHKMISVIRLAKEQEKELGVPVIPVFWIAGEDHDYEEINHVFLPKSHRMKKFKTLQRQESKKSVSHMKLDKNQTHQWLDNLFINLTETEHTRTLHNEFKAIIDNSETFVDFFAKVTFYLLQSEGLVLMDSGDASIRKLESPYFVNMIRRQTSLAKGVTEKLNEASVNGYHIPLDADVEDGHLFYHLDGERVLLSVNDNGKWVGKNDECSFTAEELIQIAEESPQLLSNNVVTRPIMQELLLPVLAFIGGPGEIAYWSVLKSAFETLDQKMPPVIPRLSYTLVDAKSQKQMRKLALDVGRVINEGIDAERSGWLKRQTNPPIEELSDQVKLSIEKIHQPIRQLAKEIEDDVGQLAEKNLAFLLREIDYLGERMEYSVRKKHWMTLQKYEHIEMMLHPEGGLQERTWSILYWLNHYGDSWISNLIDQKVGWNQDHFAVYL</sequence>
<reference evidence="5 6" key="1">
    <citation type="submission" date="2019-11" db="EMBL/GenBank/DDBJ databases">
        <authorList>
            <person name="Li J."/>
        </authorList>
    </citation>
    <scope>NUCLEOTIDE SEQUENCE [LARGE SCALE GENOMIC DNA]</scope>
    <source>
        <strain evidence="5 6">J4</strain>
    </source>
</reference>
<accession>A0A6G1X3H6</accession>
<comment type="caution">
    <text evidence="5">The sequence shown here is derived from an EMBL/GenBank/DDBJ whole genome shotgun (WGS) entry which is preliminary data.</text>
</comment>
<dbReference type="OrthoDB" id="9765151at2"/>
<evidence type="ECO:0000259" key="4">
    <source>
        <dbReference type="Pfam" id="PF24850"/>
    </source>
</evidence>
<dbReference type="EC" id="6.-.-.-" evidence="2"/>
<dbReference type="EMBL" id="WJNH01000002">
    <property type="protein sequence ID" value="MRG85502.1"/>
    <property type="molecule type" value="Genomic_DNA"/>
</dbReference>
<evidence type="ECO:0000313" key="5">
    <source>
        <dbReference type="EMBL" id="MRG85502.1"/>
    </source>
</evidence>
<evidence type="ECO:0000313" key="6">
    <source>
        <dbReference type="Proteomes" id="UP000480185"/>
    </source>
</evidence>
<name>A0A6G1X3H6_9BACI</name>
<dbReference type="Pfam" id="PF24850">
    <property type="entry name" value="CC_BshC"/>
    <property type="match status" value="1"/>
</dbReference>
<evidence type="ECO:0000256" key="2">
    <source>
        <dbReference type="HAMAP-Rule" id="MF_01867"/>
    </source>
</evidence>
<comment type="function">
    <text evidence="2">Involved in bacillithiol (BSH) biosynthesis. May catalyze the last step of the pathway, the addition of cysteine to glucosamine malate (GlcN-Mal) to generate BSH.</text>
</comment>
<organism evidence="5 6">
    <name type="scientific">Salinibacillus xinjiangensis</name>
    <dbReference type="NCBI Taxonomy" id="1229268"/>
    <lineage>
        <taxon>Bacteria</taxon>
        <taxon>Bacillati</taxon>
        <taxon>Bacillota</taxon>
        <taxon>Bacilli</taxon>
        <taxon>Bacillales</taxon>
        <taxon>Bacillaceae</taxon>
        <taxon>Salinibacillus</taxon>
    </lineage>
</organism>
<dbReference type="PIRSF" id="PIRSF012535">
    <property type="entry name" value="UCP012535"/>
    <property type="match status" value="1"/>
</dbReference>
<gene>
    <name evidence="2 5" type="primary">bshC</name>
    <name evidence="5" type="ORF">GH754_04055</name>
</gene>
<dbReference type="InterPro" id="IPR055399">
    <property type="entry name" value="CC_BshC"/>
</dbReference>
<keyword evidence="1 2" id="KW-0436">Ligase</keyword>
<dbReference type="InterPro" id="IPR055398">
    <property type="entry name" value="Rossmann-like_BshC"/>
</dbReference>
<comment type="similarity">
    <text evidence="2">Belongs to the BshC family.</text>
</comment>
<dbReference type="AlphaFoldDB" id="A0A6G1X3H6"/>
<proteinExistence type="inferred from homology"/>
<dbReference type="GO" id="GO:0016874">
    <property type="term" value="F:ligase activity"/>
    <property type="evidence" value="ECO:0007669"/>
    <property type="project" value="UniProtKB-UniRule"/>
</dbReference>
<keyword evidence="6" id="KW-1185">Reference proteome</keyword>
<dbReference type="InterPro" id="IPR011199">
    <property type="entry name" value="Bacillithiol_biosynth_BshC"/>
</dbReference>
<feature type="domain" description="Bacillithiol biosynthesis BshC N-terminal Rossmann-like" evidence="3">
    <location>
        <begin position="1"/>
        <end position="380"/>
    </location>
</feature>
<dbReference type="Pfam" id="PF10079">
    <property type="entry name" value="Rossmann-like_BshC"/>
    <property type="match status" value="1"/>
</dbReference>
<feature type="domain" description="Bacillithiol biosynthesis BshC C-terminal coiled-coil" evidence="4">
    <location>
        <begin position="383"/>
        <end position="540"/>
    </location>
</feature>
<dbReference type="RefSeq" id="WP_153727443.1">
    <property type="nucleotide sequence ID" value="NZ_WJNH01000002.1"/>
</dbReference>
<dbReference type="Proteomes" id="UP000480185">
    <property type="component" value="Unassembled WGS sequence"/>
</dbReference>
<protein>
    <recommendedName>
        <fullName evidence="2">Putative cysteine ligase BshC</fullName>
        <ecNumber evidence="2">6.-.-.-</ecNumber>
    </recommendedName>
</protein>
<dbReference type="NCBIfam" id="TIGR03998">
    <property type="entry name" value="thiol_BshC"/>
    <property type="match status" value="1"/>
</dbReference>
<evidence type="ECO:0000256" key="1">
    <source>
        <dbReference type="ARBA" id="ARBA00022598"/>
    </source>
</evidence>